<dbReference type="Proteomes" id="UP001265746">
    <property type="component" value="Unassembled WGS sequence"/>
</dbReference>
<sequence>MPVNATNTATPQARGATRSSLACLPCRSRHLKCDATRPHCNRCLEVARDCHYAPSRRGGLDRAALAERRKRLAAAEIIIPDSTRNGSPQVTPVVRPDREPTSRLVEMQNTSNDLIIPDGTRSYNGTPTSMSPRTQIEDVETDPLVTSYYRNFHKFHPFLPPRKTFIHLHNDPTKPFDLTPLIAVIRLVGHIYAAQEWSVQLKDDAEACISQTQPTDPVLVQCRLLYSVVLFWHSYKTEANCQMKSAVKLALDLEMYRQEFASDHGAGDPVLAECWRRTWWMLYIVDAYYAGTLGTMNFAVVDIDATVDLPCEELEYESGQIPVSKSLADFDCREFAPEGSSFSSFAYLIGAVRCAALAISTSPKNAAKEDSAGMIQSADSIIEAWSLLLPKDLKQLMTKTGDIDELIFQAHLLIHVATIGLHRPLSDLKFNPVEDVSSCAREPPPDNPTPDLINVHTVRVLKSVEAQIRLLALPARPFHHTPFVTCMVSEGTLSLLSACAFQLSGKELAIARDQIRMTIGCLKDLGELWPRTASNVKEIQTIARHVLGLGGSKATTSSNTRQSSDVPSLSGGESLGSLESAAETSSSSDSLLASLGSMEDVCGWYNLSDLGPELEQWMGNEL</sequence>
<dbReference type="EMBL" id="JAUJFL010000003">
    <property type="protein sequence ID" value="KAK2608181.1"/>
    <property type="molecule type" value="Genomic_DNA"/>
</dbReference>
<gene>
    <name evidence="5" type="ORF">N8I77_006805</name>
</gene>
<dbReference type="InterPro" id="IPR036864">
    <property type="entry name" value="Zn2-C6_fun-type_DNA-bd_sf"/>
</dbReference>
<feature type="region of interest" description="Disordered" evidence="3">
    <location>
        <begin position="552"/>
        <end position="580"/>
    </location>
</feature>
<dbReference type="Pfam" id="PF00172">
    <property type="entry name" value="Zn_clus"/>
    <property type="match status" value="1"/>
</dbReference>
<dbReference type="PANTHER" id="PTHR47431:SF4">
    <property type="entry name" value="ZN(II)2CYS6 TRANSCRIPTION FACTOR (EUROFUNG)"/>
    <property type="match status" value="1"/>
</dbReference>
<dbReference type="AlphaFoldDB" id="A0AAD9W4B8"/>
<dbReference type="SUPFAM" id="SSF57701">
    <property type="entry name" value="Zn2/Cys6 DNA-binding domain"/>
    <property type="match status" value="1"/>
</dbReference>
<feature type="domain" description="Zn(2)-C6 fungal-type" evidence="4">
    <location>
        <begin position="22"/>
        <end position="52"/>
    </location>
</feature>
<evidence type="ECO:0000313" key="6">
    <source>
        <dbReference type="Proteomes" id="UP001265746"/>
    </source>
</evidence>
<dbReference type="CDD" id="cd12148">
    <property type="entry name" value="fungal_TF_MHR"/>
    <property type="match status" value="1"/>
</dbReference>
<dbReference type="PANTHER" id="PTHR47431">
    <property type="entry name" value="ZN(II)2CYS6 TRANSCRIPTION FACTOR (EUROFUNG)-RELATED"/>
    <property type="match status" value="1"/>
</dbReference>
<reference evidence="5" key="1">
    <citation type="submission" date="2023-06" db="EMBL/GenBank/DDBJ databases">
        <authorList>
            <person name="Noh H."/>
        </authorList>
    </citation>
    <scope>NUCLEOTIDE SEQUENCE</scope>
    <source>
        <strain evidence="5">DUCC20226</strain>
    </source>
</reference>
<dbReference type="InterPro" id="IPR001138">
    <property type="entry name" value="Zn2Cys6_DnaBD"/>
</dbReference>
<dbReference type="PROSITE" id="PS00463">
    <property type="entry name" value="ZN2_CY6_FUNGAL_1"/>
    <property type="match status" value="1"/>
</dbReference>
<proteinExistence type="predicted"/>
<feature type="compositionally biased region" description="Polar residues" evidence="3">
    <location>
        <begin position="553"/>
        <end position="567"/>
    </location>
</feature>
<dbReference type="PROSITE" id="PS50048">
    <property type="entry name" value="ZN2_CY6_FUNGAL_2"/>
    <property type="match status" value="1"/>
</dbReference>
<dbReference type="Gene3D" id="4.10.240.10">
    <property type="entry name" value="Zn(2)-C6 fungal-type DNA-binding domain"/>
    <property type="match status" value="1"/>
</dbReference>
<name>A0AAD9W4B8_PHOAM</name>
<evidence type="ECO:0000256" key="2">
    <source>
        <dbReference type="ARBA" id="ARBA00023242"/>
    </source>
</evidence>
<keyword evidence="1" id="KW-0479">Metal-binding</keyword>
<accession>A0AAD9W4B8</accession>
<evidence type="ECO:0000313" key="5">
    <source>
        <dbReference type="EMBL" id="KAK2608181.1"/>
    </source>
</evidence>
<organism evidence="5 6">
    <name type="scientific">Phomopsis amygdali</name>
    <name type="common">Fusicoccum amygdali</name>
    <dbReference type="NCBI Taxonomy" id="1214568"/>
    <lineage>
        <taxon>Eukaryota</taxon>
        <taxon>Fungi</taxon>
        <taxon>Dikarya</taxon>
        <taxon>Ascomycota</taxon>
        <taxon>Pezizomycotina</taxon>
        <taxon>Sordariomycetes</taxon>
        <taxon>Sordariomycetidae</taxon>
        <taxon>Diaporthales</taxon>
        <taxon>Diaporthaceae</taxon>
        <taxon>Diaporthe</taxon>
    </lineage>
</organism>
<dbReference type="InterPro" id="IPR007219">
    <property type="entry name" value="XnlR_reg_dom"/>
</dbReference>
<protein>
    <recommendedName>
        <fullName evidence="4">Zn(2)-C6 fungal-type domain-containing protein</fullName>
    </recommendedName>
</protein>
<keyword evidence="2" id="KW-0539">Nucleus</keyword>
<dbReference type="Pfam" id="PF04082">
    <property type="entry name" value="Fungal_trans"/>
    <property type="match status" value="1"/>
</dbReference>
<keyword evidence="6" id="KW-1185">Reference proteome</keyword>
<dbReference type="GO" id="GO:0000981">
    <property type="term" value="F:DNA-binding transcription factor activity, RNA polymerase II-specific"/>
    <property type="evidence" value="ECO:0007669"/>
    <property type="project" value="InterPro"/>
</dbReference>
<evidence type="ECO:0000256" key="3">
    <source>
        <dbReference type="SAM" id="MobiDB-lite"/>
    </source>
</evidence>
<evidence type="ECO:0000259" key="4">
    <source>
        <dbReference type="PROSITE" id="PS50048"/>
    </source>
</evidence>
<feature type="compositionally biased region" description="Low complexity" evidence="3">
    <location>
        <begin position="568"/>
        <end position="580"/>
    </location>
</feature>
<dbReference type="SMART" id="SM00066">
    <property type="entry name" value="GAL4"/>
    <property type="match status" value="1"/>
</dbReference>
<dbReference type="GO" id="GO:0008270">
    <property type="term" value="F:zinc ion binding"/>
    <property type="evidence" value="ECO:0007669"/>
    <property type="project" value="InterPro"/>
</dbReference>
<comment type="caution">
    <text evidence="5">The sequence shown here is derived from an EMBL/GenBank/DDBJ whole genome shotgun (WGS) entry which is preliminary data.</text>
</comment>
<dbReference type="GO" id="GO:0003677">
    <property type="term" value="F:DNA binding"/>
    <property type="evidence" value="ECO:0007669"/>
    <property type="project" value="InterPro"/>
</dbReference>
<dbReference type="GO" id="GO:0006351">
    <property type="term" value="P:DNA-templated transcription"/>
    <property type="evidence" value="ECO:0007669"/>
    <property type="project" value="InterPro"/>
</dbReference>
<evidence type="ECO:0000256" key="1">
    <source>
        <dbReference type="ARBA" id="ARBA00022723"/>
    </source>
</evidence>
<dbReference type="CDD" id="cd00067">
    <property type="entry name" value="GAL4"/>
    <property type="match status" value="1"/>
</dbReference>